<dbReference type="EMBL" id="CWQY01000015">
    <property type="protein sequence ID" value="CSC82084.1"/>
    <property type="molecule type" value="Genomic_DNA"/>
</dbReference>
<organism evidence="1 2">
    <name type="scientific">Vibrio cholerae</name>
    <dbReference type="NCBI Taxonomy" id="666"/>
    <lineage>
        <taxon>Bacteria</taxon>
        <taxon>Pseudomonadati</taxon>
        <taxon>Pseudomonadota</taxon>
        <taxon>Gammaproteobacteria</taxon>
        <taxon>Vibrionales</taxon>
        <taxon>Vibrionaceae</taxon>
        <taxon>Vibrio</taxon>
    </lineage>
</organism>
<evidence type="ECO:0000313" key="1">
    <source>
        <dbReference type="EMBL" id="CSC82084.1"/>
    </source>
</evidence>
<gene>
    <name evidence="1" type="ORF">ERS013200_02358</name>
</gene>
<sequence>MVAIPRHMQRQSSSHPKLWRAMNHVPNAQSPCSQHCSWVGNAKNAAR</sequence>
<protein>
    <submittedName>
        <fullName evidence="1">Uncharacterized protein</fullName>
    </submittedName>
</protein>
<accession>A0A655ZXB5</accession>
<reference evidence="1 2" key="1">
    <citation type="submission" date="2015-07" db="EMBL/GenBank/DDBJ databases">
        <authorList>
            <consortium name="Pathogen Informatics"/>
        </authorList>
    </citation>
    <scope>NUCLEOTIDE SEQUENCE [LARGE SCALE GENOMIC DNA]</scope>
    <source>
        <strain evidence="1 2">A316</strain>
    </source>
</reference>
<dbReference type="Proteomes" id="UP000041770">
    <property type="component" value="Unassembled WGS sequence"/>
</dbReference>
<proteinExistence type="predicted"/>
<name>A0A655ZXB5_VIBCL</name>
<dbReference type="AlphaFoldDB" id="A0A655ZXB5"/>
<evidence type="ECO:0000313" key="2">
    <source>
        <dbReference type="Proteomes" id="UP000041770"/>
    </source>
</evidence>